<reference evidence="4" key="2">
    <citation type="submission" date="2020-04" db="EMBL/GenBank/DDBJ databases">
        <title>Genome analysis and biological profiling of marine Cellulosimicrobium funkei MOSEL-ME6.</title>
        <authorList>
            <person name="Tanveer F."/>
            <person name="Xie Y."/>
            <person name="Shinwari Z.K."/>
        </authorList>
    </citation>
    <scope>NUCLEOTIDE SEQUENCE [LARGE SCALE GENOMIC DNA]</scope>
    <source>
        <strain evidence="4">MOSEL-ME25</strain>
    </source>
</reference>
<name>A0A0C2HIG9_9STAP</name>
<dbReference type="AlphaFoldDB" id="A0A0C2HIG9"/>
<reference evidence="2" key="3">
    <citation type="submission" date="2020-04" db="EMBL/GenBank/DDBJ databases">
        <authorList>
            <person name="Tanveer F."/>
            <person name="Xie Y."/>
            <person name="Shinwari Z.K."/>
        </authorList>
    </citation>
    <scope>NUCLEOTIDE SEQUENCE</scope>
    <source>
        <strain evidence="2">MOSEL-ME25</strain>
    </source>
</reference>
<dbReference type="Proteomes" id="UP000031546">
    <property type="component" value="Unassembled WGS sequence"/>
</dbReference>
<dbReference type="RefSeq" id="WP_040104918.1">
    <property type="nucleotide sequence ID" value="NZ_JABEVU030000001.1"/>
</dbReference>
<sequence length="603" mass="71135">MYVNDKEYKYSYLLLKEPYEYMGICEGHKHSLGEWTLISSDDMDIHTYSNMENEIVLLGYILDIRNAGLDVEGILKHLLYSEDILDELEYMNGRFIVLLKKGPQMHLYTDASAMLPVNYCKDEGILASHDIIIKEILESNGISVDEYEQHANGILDLTRFKNIYKFNPSMRLNMNTMKFDRIYPRYEREVIKSSEALDRLKPYFQEMIKWLKKWEGEMILTLTGGYDSRVSMALTNELSDRIEYLTYLSGNKDRMTERAREIYEIDEYIVKEITRNFKIKHSLINLERFDLTGTEREELKLKLQSSHSFPLLAYFRHNRKLHRALHIKSTIFGMGKADFPLTRNQQPLKIAEMVEFVHGVPSWFKARSDYDIILREYLKRNDHHEGVSLGRHYHDIFHLESRMGNWHSNITQETDPELIEFVFVNSRKVLELLQSPSLYERKNKVLYKRIIHEYWPALLYLGFNEKEASYDQKKLGMEEELFISNLNVIDLHGMDVSSTKGTITFMPVDENIHPRNLYRAEIKNNSTKPASLHLKSAFQKEAGRGYINVKIITEDHTTMDMVDLAKGYRMELAPFETFVFQIEYTRPFDKLSWQKAGRLIINY</sequence>
<accession>A0A0C2HIG9</accession>
<dbReference type="GeneID" id="77844288"/>
<proteinExistence type="predicted"/>
<evidence type="ECO:0000313" key="1">
    <source>
        <dbReference type="EMBL" id="KIH71454.1"/>
    </source>
</evidence>
<dbReference type="STRING" id="45670.SN16_01875"/>
<reference evidence="2 4" key="4">
    <citation type="submission" date="2022-12" db="EMBL/GenBank/DDBJ databases">
        <title>Genome analysis and biological profiling of marine Salinicoccus roseus MOSEL-ME25.</title>
        <authorList>
            <person name="Mirza F.T."/>
            <person name="Xie Y."/>
            <person name="Shinwari Z.K."/>
        </authorList>
    </citation>
    <scope>NUCLEOTIDE SEQUENCE [LARGE SCALE GENOMIC DNA]</scope>
    <source>
        <strain evidence="2 4">MOSEL-ME25</strain>
    </source>
</reference>
<dbReference type="EMBL" id="JXII01000002">
    <property type="protein sequence ID" value="KIH71454.1"/>
    <property type="molecule type" value="Genomic_DNA"/>
</dbReference>
<dbReference type="EMBL" id="JABEVU030000001">
    <property type="protein sequence ID" value="MDB0579520.1"/>
    <property type="molecule type" value="Genomic_DNA"/>
</dbReference>
<evidence type="ECO:0000313" key="2">
    <source>
        <dbReference type="EMBL" id="MDB0579520.1"/>
    </source>
</evidence>
<evidence type="ECO:0000313" key="3">
    <source>
        <dbReference type="Proteomes" id="UP000031546"/>
    </source>
</evidence>
<dbReference type="Proteomes" id="UP000527860">
    <property type="component" value="Unassembled WGS sequence"/>
</dbReference>
<reference evidence="1 3" key="1">
    <citation type="submission" date="2015-01" db="EMBL/GenBank/DDBJ databases">
        <title>Genome sequences of high lactate-tolerant strain Salinicoccus roseus W12 with industrial interest.</title>
        <authorList>
            <person name="Wang H."/>
            <person name="Yu B."/>
        </authorList>
    </citation>
    <scope>NUCLEOTIDE SEQUENCE [LARGE SCALE GENOMIC DNA]</scope>
    <source>
        <strain evidence="1 3">W12</strain>
    </source>
</reference>
<gene>
    <name evidence="2" type="ORF">F7P68_0003180</name>
    <name evidence="1" type="ORF">SN16_01875</name>
</gene>
<evidence type="ECO:0008006" key="5">
    <source>
        <dbReference type="Google" id="ProtNLM"/>
    </source>
</evidence>
<comment type="caution">
    <text evidence="1">The sequence shown here is derived from an EMBL/GenBank/DDBJ whole genome shotgun (WGS) entry which is preliminary data.</text>
</comment>
<protein>
    <recommendedName>
        <fullName evidence="5">Asparagine synthetase domain-containing protein</fullName>
    </recommendedName>
</protein>
<organism evidence="1 3">
    <name type="scientific">Salinicoccus roseus</name>
    <dbReference type="NCBI Taxonomy" id="45670"/>
    <lineage>
        <taxon>Bacteria</taxon>
        <taxon>Bacillati</taxon>
        <taxon>Bacillota</taxon>
        <taxon>Bacilli</taxon>
        <taxon>Bacillales</taxon>
        <taxon>Staphylococcaceae</taxon>
        <taxon>Salinicoccus</taxon>
    </lineage>
</organism>
<keyword evidence="4" id="KW-1185">Reference proteome</keyword>
<dbReference type="SUPFAM" id="SSF52402">
    <property type="entry name" value="Adenine nucleotide alpha hydrolases-like"/>
    <property type="match status" value="1"/>
</dbReference>
<evidence type="ECO:0000313" key="4">
    <source>
        <dbReference type="Proteomes" id="UP000527860"/>
    </source>
</evidence>
<dbReference type="OrthoDB" id="2462219at2"/>